<accession>A0ABU7CHL1</accession>
<keyword evidence="2" id="KW-1185">Reference proteome</keyword>
<organism evidence="1 2">
    <name type="scientific">Ataeniobius toweri</name>
    <dbReference type="NCBI Taxonomy" id="208326"/>
    <lineage>
        <taxon>Eukaryota</taxon>
        <taxon>Metazoa</taxon>
        <taxon>Chordata</taxon>
        <taxon>Craniata</taxon>
        <taxon>Vertebrata</taxon>
        <taxon>Euteleostomi</taxon>
        <taxon>Actinopterygii</taxon>
        <taxon>Neopterygii</taxon>
        <taxon>Teleostei</taxon>
        <taxon>Neoteleostei</taxon>
        <taxon>Acanthomorphata</taxon>
        <taxon>Ovalentaria</taxon>
        <taxon>Atherinomorphae</taxon>
        <taxon>Cyprinodontiformes</taxon>
        <taxon>Goodeidae</taxon>
        <taxon>Ataeniobius</taxon>
    </lineage>
</organism>
<evidence type="ECO:0000313" key="1">
    <source>
        <dbReference type="EMBL" id="MED6262283.1"/>
    </source>
</evidence>
<dbReference type="EMBL" id="JAHUTI010092068">
    <property type="protein sequence ID" value="MED6262283.1"/>
    <property type="molecule type" value="Genomic_DNA"/>
</dbReference>
<dbReference type="Proteomes" id="UP001345963">
    <property type="component" value="Unassembled WGS sequence"/>
</dbReference>
<gene>
    <name evidence="1" type="ORF">ATANTOWER_017205</name>
</gene>
<name>A0ABU7CHL1_9TELE</name>
<proteinExistence type="predicted"/>
<sequence length="77" mass="8582">MTLLDPELCLFASKETLACCVPPSSSSGDLRGRGYPIVVFFQNKDIWNQDVSLANTVGHFGYHGIYRLAETRDQHGH</sequence>
<protein>
    <submittedName>
        <fullName evidence="1">Uncharacterized protein</fullName>
    </submittedName>
</protein>
<comment type="caution">
    <text evidence="1">The sequence shown here is derived from an EMBL/GenBank/DDBJ whole genome shotgun (WGS) entry which is preliminary data.</text>
</comment>
<reference evidence="1 2" key="1">
    <citation type="submission" date="2021-07" db="EMBL/GenBank/DDBJ databases">
        <authorList>
            <person name="Palmer J.M."/>
        </authorList>
    </citation>
    <scope>NUCLEOTIDE SEQUENCE [LARGE SCALE GENOMIC DNA]</scope>
    <source>
        <strain evidence="1 2">AT_MEX2019</strain>
        <tissue evidence="1">Muscle</tissue>
    </source>
</reference>
<evidence type="ECO:0000313" key="2">
    <source>
        <dbReference type="Proteomes" id="UP001345963"/>
    </source>
</evidence>